<dbReference type="PANTHER" id="PTHR43194:SF2">
    <property type="entry name" value="PEROXISOMAL MEMBRANE PROTEIN LPX1"/>
    <property type="match status" value="1"/>
</dbReference>
<evidence type="ECO:0000313" key="3">
    <source>
        <dbReference type="Proteomes" id="UP000186040"/>
    </source>
</evidence>
<dbReference type="SUPFAM" id="SSF53474">
    <property type="entry name" value="alpha/beta-Hydrolases"/>
    <property type="match status" value="1"/>
</dbReference>
<protein>
    <submittedName>
        <fullName evidence="2">Alpha/beta hydrolase</fullName>
    </submittedName>
</protein>
<dbReference type="Gene3D" id="3.40.50.1820">
    <property type="entry name" value="alpha/beta hydrolase"/>
    <property type="match status" value="1"/>
</dbReference>
<dbReference type="PANTHER" id="PTHR43194">
    <property type="entry name" value="HYDROLASE ALPHA/BETA FOLD FAMILY"/>
    <property type="match status" value="1"/>
</dbReference>
<keyword evidence="3" id="KW-1185">Reference proteome</keyword>
<dbReference type="STRING" id="1193682.BJP25_14205"/>
<dbReference type="InterPro" id="IPR050228">
    <property type="entry name" value="Carboxylesterase_BioH"/>
</dbReference>
<feature type="domain" description="AB hydrolase-1" evidence="1">
    <location>
        <begin position="24"/>
        <end position="256"/>
    </location>
</feature>
<gene>
    <name evidence="2" type="ORF">BJP25_14205</name>
</gene>
<dbReference type="Pfam" id="PF00561">
    <property type="entry name" value="Abhydrolase_1"/>
    <property type="match status" value="1"/>
</dbReference>
<organism evidence="2 3">
    <name type="scientific">Actinokineospora bangkokensis</name>
    <dbReference type="NCBI Taxonomy" id="1193682"/>
    <lineage>
        <taxon>Bacteria</taxon>
        <taxon>Bacillati</taxon>
        <taxon>Actinomycetota</taxon>
        <taxon>Actinomycetes</taxon>
        <taxon>Pseudonocardiales</taxon>
        <taxon>Pseudonocardiaceae</taxon>
        <taxon>Actinokineospora</taxon>
    </lineage>
</organism>
<accession>A0A1Q9LN59</accession>
<dbReference type="EMBL" id="MKQR01000009">
    <property type="protein sequence ID" value="OLR93458.1"/>
    <property type="molecule type" value="Genomic_DNA"/>
</dbReference>
<dbReference type="GO" id="GO:0016787">
    <property type="term" value="F:hydrolase activity"/>
    <property type="evidence" value="ECO:0007669"/>
    <property type="project" value="UniProtKB-KW"/>
</dbReference>
<keyword evidence="2" id="KW-0378">Hydrolase</keyword>
<dbReference type="InterPro" id="IPR000073">
    <property type="entry name" value="AB_hydrolase_1"/>
</dbReference>
<dbReference type="PRINTS" id="PR00412">
    <property type="entry name" value="EPOXHYDRLASE"/>
</dbReference>
<dbReference type="InterPro" id="IPR029058">
    <property type="entry name" value="AB_hydrolase_fold"/>
</dbReference>
<reference evidence="2 3" key="1">
    <citation type="submission" date="2016-10" db="EMBL/GenBank/DDBJ databases">
        <title>The Draft Genome Sequence of Actinokineospora bangkokensis 44EHWT reveals the biosynthetic pathway of antifungal compounds Thailandins with unusual extender unit butylmalonyl-CoA.</title>
        <authorList>
            <person name="Greule A."/>
            <person name="Intra B."/>
            <person name="Flemming S."/>
            <person name="Rommel M.G."/>
            <person name="Panbangred W."/>
            <person name="Bechthold A."/>
        </authorList>
    </citation>
    <scope>NUCLEOTIDE SEQUENCE [LARGE SCALE GENOMIC DNA]</scope>
    <source>
        <strain evidence="2 3">44EHW</strain>
    </source>
</reference>
<dbReference type="AlphaFoldDB" id="A0A1Q9LN59"/>
<proteinExistence type="predicted"/>
<dbReference type="OrthoDB" id="495620at2"/>
<dbReference type="RefSeq" id="WP_075974353.1">
    <property type="nucleotide sequence ID" value="NZ_MKQR01000009.1"/>
</dbReference>
<dbReference type="InterPro" id="IPR000639">
    <property type="entry name" value="Epox_hydrolase-like"/>
</dbReference>
<name>A0A1Q9LN59_9PSEU</name>
<evidence type="ECO:0000313" key="2">
    <source>
        <dbReference type="EMBL" id="OLR93458.1"/>
    </source>
</evidence>
<sequence>MTTETTVRTNDGVALHVTSDGEGPPVVLVAGYGATARSWVWQVEALTAAGYRAVCVDRRSHGRSDNPGHGNRLARHGKDLDEVLAALDLGEVVLVGGSMGASAVWARTDLCGTAGVRGVVSVDQTPKMVNTADWPHGFYGLTDANSGVFFAGGVPQTGRGLPPERALATYTRLTERLGDPSALGVRPAGTEALLRDHAAQDWRDVVARADVPVLMVAGRDSQYWPCEHAAAAVERTRDGRSHVLDDCGHAANLDRPEEFNAVLLAFLKEL</sequence>
<comment type="caution">
    <text evidence="2">The sequence shown here is derived from an EMBL/GenBank/DDBJ whole genome shotgun (WGS) entry which is preliminary data.</text>
</comment>
<evidence type="ECO:0000259" key="1">
    <source>
        <dbReference type="Pfam" id="PF00561"/>
    </source>
</evidence>
<dbReference type="Proteomes" id="UP000186040">
    <property type="component" value="Unassembled WGS sequence"/>
</dbReference>